<reference evidence="4 5" key="1">
    <citation type="submission" date="2019-01" db="EMBL/GenBank/DDBJ databases">
        <title>Pseudolysobacter antarctica gen. nov., sp. nov., isolated from Fildes Peninsula, Antarctica.</title>
        <authorList>
            <person name="Wei Z."/>
            <person name="Peng F."/>
        </authorList>
    </citation>
    <scope>NUCLEOTIDE SEQUENCE [LARGE SCALE GENOMIC DNA]</scope>
    <source>
        <strain evidence="4 5">AQ6-296</strain>
    </source>
</reference>
<feature type="transmembrane region" description="Helical" evidence="3">
    <location>
        <begin position="22"/>
        <end position="42"/>
    </location>
</feature>
<sequence length="367" mass="40947">MNPVTEIADTSAARRGAALSPIVVRFGALGDLILLTPLLHLLHRRYGKPCQLIGSGGWMQPLFTRHPDVDSTWLVRSRRRPYVLDSSQWRLVSALRENPQSPVYVCDDHALDKVRWLLRRGGVSKQRCVFASEHRDQQGEHWNDRWMHLGRLNPPAFNAGEYPWQPEDLLPAPKLAIDAVDRSDRDAWVQQHGLQNHDFLLLQIGNKRTFKRGRLGQFGDSKAWPIERWVGLLQALHTQLPQTRLILCGSPQEATLLSDVEKASQLKCVQVAATDLPLRRLFSLLEIARGMISIDTGPAHAAAALGCPLLVLYGAAPPAMWKPRSPTGSDVVTLGGPPLSDHVENITLETVLAAWKTIRLRKPLADA</sequence>
<accession>A0A411HF38</accession>
<protein>
    <submittedName>
        <fullName evidence="4">Lipopolysaccharide heptosyltransferase family protein</fullName>
    </submittedName>
</protein>
<dbReference type="KEGG" id="xbc:ELE36_01135"/>
<dbReference type="InterPro" id="IPR002201">
    <property type="entry name" value="Glyco_trans_9"/>
</dbReference>
<evidence type="ECO:0000313" key="4">
    <source>
        <dbReference type="EMBL" id="QBB69096.1"/>
    </source>
</evidence>
<dbReference type="Proteomes" id="UP000291562">
    <property type="component" value="Chromosome"/>
</dbReference>
<organism evidence="4 5">
    <name type="scientific">Pseudolysobacter antarcticus</name>
    <dbReference type="NCBI Taxonomy" id="2511995"/>
    <lineage>
        <taxon>Bacteria</taxon>
        <taxon>Pseudomonadati</taxon>
        <taxon>Pseudomonadota</taxon>
        <taxon>Gammaproteobacteria</taxon>
        <taxon>Lysobacterales</taxon>
        <taxon>Rhodanobacteraceae</taxon>
        <taxon>Pseudolysobacter</taxon>
    </lineage>
</organism>
<evidence type="ECO:0000256" key="1">
    <source>
        <dbReference type="ARBA" id="ARBA00022676"/>
    </source>
</evidence>
<dbReference type="OrthoDB" id="9781892at2"/>
<dbReference type="GO" id="GO:0005829">
    <property type="term" value="C:cytosol"/>
    <property type="evidence" value="ECO:0007669"/>
    <property type="project" value="TreeGrafter"/>
</dbReference>
<keyword evidence="3" id="KW-1133">Transmembrane helix</keyword>
<dbReference type="EMBL" id="CP035704">
    <property type="protein sequence ID" value="QBB69096.1"/>
    <property type="molecule type" value="Genomic_DNA"/>
</dbReference>
<keyword evidence="5" id="KW-1185">Reference proteome</keyword>
<evidence type="ECO:0000256" key="2">
    <source>
        <dbReference type="ARBA" id="ARBA00022679"/>
    </source>
</evidence>
<dbReference type="PANTHER" id="PTHR30160">
    <property type="entry name" value="TETRAACYLDISACCHARIDE 4'-KINASE-RELATED"/>
    <property type="match status" value="1"/>
</dbReference>
<keyword evidence="3" id="KW-0472">Membrane</keyword>
<gene>
    <name evidence="4" type="ORF">ELE36_01135</name>
</gene>
<dbReference type="AlphaFoldDB" id="A0A411HF38"/>
<dbReference type="GO" id="GO:0008713">
    <property type="term" value="F:ADP-heptose-lipopolysaccharide heptosyltransferase activity"/>
    <property type="evidence" value="ECO:0007669"/>
    <property type="project" value="TreeGrafter"/>
</dbReference>
<dbReference type="InterPro" id="IPR051199">
    <property type="entry name" value="LPS_LOS_Heptosyltrfase"/>
</dbReference>
<keyword evidence="1" id="KW-0328">Glycosyltransferase</keyword>
<dbReference type="PANTHER" id="PTHR30160:SF1">
    <property type="entry name" value="LIPOPOLYSACCHARIDE 1,2-N-ACETYLGLUCOSAMINETRANSFERASE-RELATED"/>
    <property type="match status" value="1"/>
</dbReference>
<dbReference type="Pfam" id="PF01075">
    <property type="entry name" value="Glyco_transf_9"/>
    <property type="match status" value="1"/>
</dbReference>
<dbReference type="SUPFAM" id="SSF53756">
    <property type="entry name" value="UDP-Glycosyltransferase/glycogen phosphorylase"/>
    <property type="match status" value="1"/>
</dbReference>
<proteinExistence type="predicted"/>
<name>A0A411HF38_9GAMM</name>
<evidence type="ECO:0000313" key="5">
    <source>
        <dbReference type="Proteomes" id="UP000291562"/>
    </source>
</evidence>
<keyword evidence="2 4" id="KW-0808">Transferase</keyword>
<evidence type="ECO:0000256" key="3">
    <source>
        <dbReference type="SAM" id="Phobius"/>
    </source>
</evidence>
<keyword evidence="3" id="KW-0812">Transmembrane</keyword>
<dbReference type="Gene3D" id="3.40.50.2000">
    <property type="entry name" value="Glycogen Phosphorylase B"/>
    <property type="match status" value="2"/>
</dbReference>
<dbReference type="RefSeq" id="WP_129831351.1">
    <property type="nucleotide sequence ID" value="NZ_CP035704.1"/>
</dbReference>
<dbReference type="GO" id="GO:0009244">
    <property type="term" value="P:lipopolysaccharide core region biosynthetic process"/>
    <property type="evidence" value="ECO:0007669"/>
    <property type="project" value="TreeGrafter"/>
</dbReference>